<evidence type="ECO:0000313" key="10">
    <source>
        <dbReference type="Proteomes" id="UP000295217"/>
    </source>
</evidence>
<evidence type="ECO:0000256" key="4">
    <source>
        <dbReference type="ARBA" id="ARBA00022692"/>
    </source>
</evidence>
<keyword evidence="4 7" id="KW-0812">Transmembrane</keyword>
<dbReference type="Pfam" id="PF00528">
    <property type="entry name" value="BPD_transp_1"/>
    <property type="match status" value="1"/>
</dbReference>
<accession>A0A4R5AMA6</accession>
<sequence length="296" mass="32338">MTTSDTARGLLSTHDRRGLRIRGIFVPVQVLLFVAVALAGLVPLLWMAKGAISPTQELLREPLRLWPSDPQWTVLSDAWSRLRIGHYLFNTVVLVGGSWLVQLIVAATGAFALSILRPWYGRYVEAAVLATLFVPGTVSLIALYLTILDLPVTGGSIANTPLAIWLPAGANAFNFLIMKRFFDAIPRELFEAAEVDGAGPWRLFVQIMLPMSRPIIAVVSLLSVMSAWKEFLWPLVAISDAERQPLAVALPRLAESSELNQLIAGMLIATVPPLLLFLVFQRHIIRGVGGFAGVKG</sequence>
<dbReference type="Gene3D" id="1.10.3720.10">
    <property type="entry name" value="MetI-like"/>
    <property type="match status" value="1"/>
</dbReference>
<dbReference type="Proteomes" id="UP000295217">
    <property type="component" value="Unassembled WGS sequence"/>
</dbReference>
<comment type="caution">
    <text evidence="9">The sequence shown here is derived from an EMBL/GenBank/DDBJ whole genome shotgun (WGS) entry which is preliminary data.</text>
</comment>
<dbReference type="AlphaFoldDB" id="A0A4R5AMA6"/>
<dbReference type="SUPFAM" id="SSF161098">
    <property type="entry name" value="MetI-like"/>
    <property type="match status" value="1"/>
</dbReference>
<comment type="similarity">
    <text evidence="7">Belongs to the binding-protein-dependent transport system permease family.</text>
</comment>
<reference evidence="9 10" key="1">
    <citation type="submission" date="2019-02" db="EMBL/GenBank/DDBJ databases">
        <title>Draft genome sequences of novel Actinobacteria.</title>
        <authorList>
            <person name="Sahin N."/>
            <person name="Ay H."/>
            <person name="Saygin H."/>
        </authorList>
    </citation>
    <scope>NUCLEOTIDE SEQUENCE [LARGE SCALE GENOMIC DNA]</scope>
    <source>
        <strain evidence="9 10">8K307</strain>
    </source>
</reference>
<organism evidence="9 10">
    <name type="scientific">Jiangella aurantiaca</name>
    <dbReference type="NCBI Taxonomy" id="2530373"/>
    <lineage>
        <taxon>Bacteria</taxon>
        <taxon>Bacillati</taxon>
        <taxon>Actinomycetota</taxon>
        <taxon>Actinomycetes</taxon>
        <taxon>Jiangellales</taxon>
        <taxon>Jiangellaceae</taxon>
        <taxon>Jiangella</taxon>
    </lineage>
</organism>
<dbReference type="CDD" id="cd06261">
    <property type="entry name" value="TM_PBP2"/>
    <property type="match status" value="1"/>
</dbReference>
<evidence type="ECO:0000256" key="5">
    <source>
        <dbReference type="ARBA" id="ARBA00022989"/>
    </source>
</evidence>
<keyword evidence="6 7" id="KW-0472">Membrane</keyword>
<feature type="transmembrane region" description="Helical" evidence="7">
    <location>
        <begin position="24"/>
        <end position="46"/>
    </location>
</feature>
<keyword evidence="10" id="KW-1185">Reference proteome</keyword>
<dbReference type="PANTHER" id="PTHR43744:SF12">
    <property type="entry name" value="ABC TRANSPORTER PERMEASE PROTEIN MG189-RELATED"/>
    <property type="match status" value="1"/>
</dbReference>
<feature type="domain" description="ABC transmembrane type-1" evidence="8">
    <location>
        <begin position="88"/>
        <end position="280"/>
    </location>
</feature>
<dbReference type="GO" id="GO:0055085">
    <property type="term" value="P:transmembrane transport"/>
    <property type="evidence" value="ECO:0007669"/>
    <property type="project" value="InterPro"/>
</dbReference>
<feature type="transmembrane region" description="Helical" evidence="7">
    <location>
        <begin position="87"/>
        <end position="116"/>
    </location>
</feature>
<dbReference type="OrthoDB" id="2063054at2"/>
<dbReference type="PROSITE" id="PS50928">
    <property type="entry name" value="ABC_TM1"/>
    <property type="match status" value="1"/>
</dbReference>
<evidence type="ECO:0000259" key="8">
    <source>
        <dbReference type="PROSITE" id="PS50928"/>
    </source>
</evidence>
<feature type="transmembrane region" description="Helical" evidence="7">
    <location>
        <begin position="123"/>
        <end position="145"/>
    </location>
</feature>
<evidence type="ECO:0000313" key="9">
    <source>
        <dbReference type="EMBL" id="TDD72679.1"/>
    </source>
</evidence>
<feature type="transmembrane region" description="Helical" evidence="7">
    <location>
        <begin position="157"/>
        <end position="177"/>
    </location>
</feature>
<keyword evidence="5 7" id="KW-1133">Transmembrane helix</keyword>
<proteinExistence type="inferred from homology"/>
<evidence type="ECO:0000256" key="3">
    <source>
        <dbReference type="ARBA" id="ARBA00022475"/>
    </source>
</evidence>
<feature type="transmembrane region" description="Helical" evidence="7">
    <location>
        <begin position="215"/>
        <end position="239"/>
    </location>
</feature>
<protein>
    <submittedName>
        <fullName evidence="9">Carbohydrate ABC transporter permease</fullName>
    </submittedName>
</protein>
<name>A0A4R5AMA6_9ACTN</name>
<evidence type="ECO:0000256" key="7">
    <source>
        <dbReference type="RuleBase" id="RU363032"/>
    </source>
</evidence>
<dbReference type="PANTHER" id="PTHR43744">
    <property type="entry name" value="ABC TRANSPORTER PERMEASE PROTEIN MG189-RELATED-RELATED"/>
    <property type="match status" value="1"/>
</dbReference>
<dbReference type="InterPro" id="IPR035906">
    <property type="entry name" value="MetI-like_sf"/>
</dbReference>
<feature type="transmembrane region" description="Helical" evidence="7">
    <location>
        <begin position="259"/>
        <end position="280"/>
    </location>
</feature>
<dbReference type="InterPro" id="IPR000515">
    <property type="entry name" value="MetI-like"/>
</dbReference>
<evidence type="ECO:0000256" key="2">
    <source>
        <dbReference type="ARBA" id="ARBA00022448"/>
    </source>
</evidence>
<keyword evidence="2 7" id="KW-0813">Transport</keyword>
<dbReference type="GO" id="GO:0005886">
    <property type="term" value="C:plasma membrane"/>
    <property type="evidence" value="ECO:0007669"/>
    <property type="project" value="UniProtKB-SubCell"/>
</dbReference>
<gene>
    <name evidence="9" type="ORF">E1262_02145</name>
</gene>
<evidence type="ECO:0000256" key="1">
    <source>
        <dbReference type="ARBA" id="ARBA00004651"/>
    </source>
</evidence>
<dbReference type="EMBL" id="SMLB01000002">
    <property type="protein sequence ID" value="TDD72679.1"/>
    <property type="molecule type" value="Genomic_DNA"/>
</dbReference>
<dbReference type="RefSeq" id="WP_132101396.1">
    <property type="nucleotide sequence ID" value="NZ_SMLB01000002.1"/>
</dbReference>
<keyword evidence="3" id="KW-1003">Cell membrane</keyword>
<evidence type="ECO:0000256" key="6">
    <source>
        <dbReference type="ARBA" id="ARBA00023136"/>
    </source>
</evidence>
<comment type="subcellular location">
    <subcellularLocation>
        <location evidence="1 7">Cell membrane</location>
        <topology evidence="1 7">Multi-pass membrane protein</topology>
    </subcellularLocation>
</comment>